<dbReference type="PANTHER" id="PTHR34988">
    <property type="entry name" value="PROTEIN, PUTATIVE-RELATED"/>
    <property type="match status" value="1"/>
</dbReference>
<dbReference type="Proteomes" id="UP000287853">
    <property type="component" value="Unassembled WGS sequence"/>
</dbReference>
<dbReference type="CDD" id="cd11378">
    <property type="entry name" value="DUF296"/>
    <property type="match status" value="1"/>
</dbReference>
<sequence>MEYRTGSVGRVVTIRFDHGDDFLEGLQEIILKEKIRSGWFQVIGALDKAGVVIGPKDPVVPPDPMWQEVDGVSELIGCGSVHMDGEEPKIHLHGALGEHGETLTGCIRRDSRVYLLLEVVVFELLGMNIARPWDEAAGISRLIFQ</sequence>
<dbReference type="SUPFAM" id="SSF117856">
    <property type="entry name" value="AF0104/ALDC/Ptd012-like"/>
    <property type="match status" value="1"/>
</dbReference>
<name>A0A3S3QHD5_9BACT</name>
<dbReference type="EMBL" id="MTKO01000093">
    <property type="protein sequence ID" value="RWX44517.1"/>
    <property type="molecule type" value="Genomic_DNA"/>
</dbReference>
<reference evidence="2 3" key="1">
    <citation type="submission" date="2017-01" db="EMBL/GenBank/DDBJ databases">
        <title>The cable genome- insights into the physiology and evolution of filamentous bacteria capable of sulfide oxidation via long distance electron transfer.</title>
        <authorList>
            <person name="Schreiber L."/>
            <person name="Bjerg J.T."/>
            <person name="Boggild A."/>
            <person name="Van De Vossenberg J."/>
            <person name="Meysman F."/>
            <person name="Nielsen L.P."/>
            <person name="Schramm A."/>
            <person name="Kjeldsen K.U."/>
        </authorList>
    </citation>
    <scope>NUCLEOTIDE SEQUENCE [LARGE SCALE GENOMIC DNA]</scope>
    <source>
        <strain evidence="2">MCF</strain>
    </source>
</reference>
<protein>
    <submittedName>
        <fullName evidence="2">Putative DNA-binding protein with PD1-like DNA-binding motif</fullName>
    </submittedName>
</protein>
<gene>
    <name evidence="2" type="ORF">H206_01689</name>
</gene>
<accession>A0A3S3QHD5</accession>
<dbReference type="InterPro" id="IPR005175">
    <property type="entry name" value="PPC_dom"/>
</dbReference>
<proteinExistence type="predicted"/>
<dbReference type="Pfam" id="PF03479">
    <property type="entry name" value="PCC"/>
    <property type="match status" value="1"/>
</dbReference>
<feature type="domain" description="PPC" evidence="1">
    <location>
        <begin position="6"/>
        <end position="145"/>
    </location>
</feature>
<comment type="caution">
    <text evidence="2">The sequence shown here is derived from an EMBL/GenBank/DDBJ whole genome shotgun (WGS) entry which is preliminary data.</text>
</comment>
<evidence type="ECO:0000313" key="3">
    <source>
        <dbReference type="Proteomes" id="UP000287853"/>
    </source>
</evidence>
<dbReference type="Gene3D" id="3.30.1330.80">
    <property type="entry name" value="Hypothetical protein, similar to alpha- acetolactate decarboxylase, domain 2"/>
    <property type="match status" value="1"/>
</dbReference>
<dbReference type="GO" id="GO:0003677">
    <property type="term" value="F:DNA binding"/>
    <property type="evidence" value="ECO:0007669"/>
    <property type="project" value="UniProtKB-KW"/>
</dbReference>
<keyword evidence="2" id="KW-0238">DNA-binding</keyword>
<dbReference type="PANTHER" id="PTHR34988:SF1">
    <property type="entry name" value="DNA-BINDING PROTEIN"/>
    <property type="match status" value="1"/>
</dbReference>
<evidence type="ECO:0000313" key="2">
    <source>
        <dbReference type="EMBL" id="RWX44517.1"/>
    </source>
</evidence>
<keyword evidence="3" id="KW-1185">Reference proteome</keyword>
<dbReference type="PROSITE" id="PS51742">
    <property type="entry name" value="PPC"/>
    <property type="match status" value="1"/>
</dbReference>
<evidence type="ECO:0000259" key="1">
    <source>
        <dbReference type="PROSITE" id="PS51742"/>
    </source>
</evidence>
<organism evidence="2 3">
    <name type="scientific">Candidatus Electrothrix aarhusensis</name>
    <dbReference type="NCBI Taxonomy" id="1859131"/>
    <lineage>
        <taxon>Bacteria</taxon>
        <taxon>Pseudomonadati</taxon>
        <taxon>Thermodesulfobacteriota</taxon>
        <taxon>Desulfobulbia</taxon>
        <taxon>Desulfobulbales</taxon>
        <taxon>Desulfobulbaceae</taxon>
        <taxon>Candidatus Electrothrix</taxon>
    </lineage>
</organism>
<dbReference type="AlphaFoldDB" id="A0A3S3QHD5"/>